<feature type="signal peptide" evidence="1">
    <location>
        <begin position="1"/>
        <end position="37"/>
    </location>
</feature>
<comment type="caution">
    <text evidence="2">The sequence shown here is derived from an EMBL/GenBank/DDBJ whole genome shotgun (WGS) entry which is preliminary data.</text>
</comment>
<evidence type="ECO:0008006" key="4">
    <source>
        <dbReference type="Google" id="ProtNLM"/>
    </source>
</evidence>
<dbReference type="PROSITE" id="PS51257">
    <property type="entry name" value="PROKAR_LIPOPROTEIN"/>
    <property type="match status" value="1"/>
</dbReference>
<organism evidence="2 3">
    <name type="scientific">Agromyces hippuratus</name>
    <dbReference type="NCBI Taxonomy" id="286438"/>
    <lineage>
        <taxon>Bacteria</taxon>
        <taxon>Bacillati</taxon>
        <taxon>Actinomycetota</taxon>
        <taxon>Actinomycetes</taxon>
        <taxon>Micrococcales</taxon>
        <taxon>Microbacteriaceae</taxon>
        <taxon>Agromyces</taxon>
    </lineage>
</organism>
<name>A0A852WT35_9MICO</name>
<sequence>MSLSRPTQRSRRSAGAALAAAGAIMLLLSGCTGSVPAPSPSPSADASQPIFASDEEALAALTVAYASFLAVSAEVTADSGTSSERLEAVASGPALEDELSAAERFAVEGLRTSGTIEFAVEELQFADYDAHGALVTAYVCDDISGLDLLDASGTSLVVEGRIVKIPYTVVVQGDRPESMKVTERTLWERENFCL</sequence>
<dbReference type="RefSeq" id="WP_179551118.1">
    <property type="nucleotide sequence ID" value="NZ_JACCFI010000001.1"/>
</dbReference>
<keyword evidence="1" id="KW-0732">Signal</keyword>
<reference evidence="2 3" key="1">
    <citation type="submission" date="2020-07" db="EMBL/GenBank/DDBJ databases">
        <title>Sequencing the genomes of 1000 actinobacteria strains.</title>
        <authorList>
            <person name="Klenk H.-P."/>
        </authorList>
    </citation>
    <scope>NUCLEOTIDE SEQUENCE [LARGE SCALE GENOMIC DNA]</scope>
    <source>
        <strain evidence="2 3">DSM 8598</strain>
    </source>
</reference>
<gene>
    <name evidence="2" type="ORF">BJY17_001863</name>
</gene>
<dbReference type="AlphaFoldDB" id="A0A852WT35"/>
<keyword evidence="3" id="KW-1185">Reference proteome</keyword>
<accession>A0A852WT35</accession>
<evidence type="ECO:0000313" key="2">
    <source>
        <dbReference type="EMBL" id="NYG21116.1"/>
    </source>
</evidence>
<proteinExistence type="predicted"/>
<dbReference type="Proteomes" id="UP000549066">
    <property type="component" value="Unassembled WGS sequence"/>
</dbReference>
<evidence type="ECO:0000256" key="1">
    <source>
        <dbReference type="SAM" id="SignalP"/>
    </source>
</evidence>
<feature type="chain" id="PRO_5032779867" description="Lipoprotein" evidence="1">
    <location>
        <begin position="38"/>
        <end position="194"/>
    </location>
</feature>
<evidence type="ECO:0000313" key="3">
    <source>
        <dbReference type="Proteomes" id="UP000549066"/>
    </source>
</evidence>
<protein>
    <recommendedName>
        <fullName evidence="4">Lipoprotein</fullName>
    </recommendedName>
</protein>
<dbReference type="EMBL" id="JACCFI010000001">
    <property type="protein sequence ID" value="NYG21116.1"/>
    <property type="molecule type" value="Genomic_DNA"/>
</dbReference>